<dbReference type="SUPFAM" id="SSF52047">
    <property type="entry name" value="RNI-like"/>
    <property type="match status" value="1"/>
</dbReference>
<comment type="caution">
    <text evidence="1">The sequence shown here is derived from an EMBL/GenBank/DDBJ whole genome shotgun (WGS) entry which is preliminary data.</text>
</comment>
<dbReference type="InterPro" id="IPR032675">
    <property type="entry name" value="LRR_dom_sf"/>
</dbReference>
<dbReference type="Proteomes" id="UP000623467">
    <property type="component" value="Unassembled WGS sequence"/>
</dbReference>
<evidence type="ECO:0000313" key="1">
    <source>
        <dbReference type="EMBL" id="KAF7363906.1"/>
    </source>
</evidence>
<name>A0A8H6YT91_9AGAR</name>
<dbReference type="OrthoDB" id="3145912at2759"/>
<evidence type="ECO:0008006" key="3">
    <source>
        <dbReference type="Google" id="ProtNLM"/>
    </source>
</evidence>
<evidence type="ECO:0000313" key="2">
    <source>
        <dbReference type="Proteomes" id="UP000623467"/>
    </source>
</evidence>
<sequence>MPLFSNYQVQNRNFDDPSLGVFCWQRCSDFSINAAHVKQFLCFFWRNSIFMDTPFLPVELERKIFELSASIHPECALTLVRVARRLRIWIKPLLYRTFTIDLRTPRPEFPRLSLGAISKLVALDPQAVRDHTRHVCFVELSKVDGPVIIDFLSRCAVVVDLAFMSAGPRFEEPHPDAFAALSLRRLSVSRLSLSMLGRAVFAGHSIFSRLTHLDILDFGDCNHYGGPQTVLQRMPCLTHLSTAPGPKSLSDSALRQVMVVCEKLEVLVFRYPTQQDLDEDRARTQITDDPRFVMLVVPDRVLDWELGTQGGEDYWAVASALAMRRNRVEGE</sequence>
<accession>A0A8H6YT91</accession>
<reference evidence="1" key="1">
    <citation type="submission" date="2020-05" db="EMBL/GenBank/DDBJ databases">
        <title>Mycena genomes resolve the evolution of fungal bioluminescence.</title>
        <authorList>
            <person name="Tsai I.J."/>
        </authorList>
    </citation>
    <scope>NUCLEOTIDE SEQUENCE</scope>
    <source>
        <strain evidence="1">160909Yilan</strain>
    </source>
</reference>
<protein>
    <recommendedName>
        <fullName evidence="3">F-box domain-containing protein</fullName>
    </recommendedName>
</protein>
<dbReference type="EMBL" id="JACAZH010000007">
    <property type="protein sequence ID" value="KAF7363906.1"/>
    <property type="molecule type" value="Genomic_DNA"/>
</dbReference>
<proteinExistence type="predicted"/>
<dbReference type="AlphaFoldDB" id="A0A8H6YT91"/>
<dbReference type="Gene3D" id="3.80.10.10">
    <property type="entry name" value="Ribonuclease Inhibitor"/>
    <property type="match status" value="1"/>
</dbReference>
<keyword evidence="2" id="KW-1185">Reference proteome</keyword>
<gene>
    <name evidence="1" type="ORF">MSAN_01048700</name>
</gene>
<organism evidence="1 2">
    <name type="scientific">Mycena sanguinolenta</name>
    <dbReference type="NCBI Taxonomy" id="230812"/>
    <lineage>
        <taxon>Eukaryota</taxon>
        <taxon>Fungi</taxon>
        <taxon>Dikarya</taxon>
        <taxon>Basidiomycota</taxon>
        <taxon>Agaricomycotina</taxon>
        <taxon>Agaricomycetes</taxon>
        <taxon>Agaricomycetidae</taxon>
        <taxon>Agaricales</taxon>
        <taxon>Marasmiineae</taxon>
        <taxon>Mycenaceae</taxon>
        <taxon>Mycena</taxon>
    </lineage>
</organism>